<keyword evidence="1" id="KW-0732">Signal</keyword>
<dbReference type="RefSeq" id="WP_377120500.1">
    <property type="nucleotide sequence ID" value="NZ_JBHRSD010000002.1"/>
</dbReference>
<reference evidence="3" key="1">
    <citation type="journal article" date="2019" name="Int. J. Syst. Evol. Microbiol.">
        <title>The Global Catalogue of Microorganisms (GCM) 10K type strain sequencing project: providing services to taxonomists for standard genome sequencing and annotation.</title>
        <authorList>
            <consortium name="The Broad Institute Genomics Platform"/>
            <consortium name="The Broad Institute Genome Sequencing Center for Infectious Disease"/>
            <person name="Wu L."/>
            <person name="Ma J."/>
        </authorList>
    </citation>
    <scope>NUCLEOTIDE SEQUENCE [LARGE SCALE GENOMIC DNA]</scope>
    <source>
        <strain evidence="3">KCTC 42730</strain>
    </source>
</reference>
<evidence type="ECO:0000313" key="3">
    <source>
        <dbReference type="Proteomes" id="UP001595453"/>
    </source>
</evidence>
<sequence>MKLFAALTLTTLLAGCSTNPQAKQSNYYCHPNQVLAIVCLGAAVVEALTYTSDKRCDEMMGERRKQCEAQVESITKHINDSKKGQ</sequence>
<evidence type="ECO:0000256" key="1">
    <source>
        <dbReference type="SAM" id="SignalP"/>
    </source>
</evidence>
<evidence type="ECO:0008006" key="4">
    <source>
        <dbReference type="Google" id="ProtNLM"/>
    </source>
</evidence>
<comment type="caution">
    <text evidence="2">The sequence shown here is derived from an EMBL/GenBank/DDBJ whole genome shotgun (WGS) entry which is preliminary data.</text>
</comment>
<dbReference type="Proteomes" id="UP001595453">
    <property type="component" value="Unassembled WGS sequence"/>
</dbReference>
<evidence type="ECO:0000313" key="2">
    <source>
        <dbReference type="EMBL" id="MFC3031354.1"/>
    </source>
</evidence>
<protein>
    <recommendedName>
        <fullName evidence="4">Lipoprotein</fullName>
    </recommendedName>
</protein>
<dbReference type="PROSITE" id="PS51257">
    <property type="entry name" value="PROKAR_LIPOPROTEIN"/>
    <property type="match status" value="1"/>
</dbReference>
<feature type="chain" id="PRO_5046516166" description="Lipoprotein" evidence="1">
    <location>
        <begin position="23"/>
        <end position="85"/>
    </location>
</feature>
<keyword evidence="3" id="KW-1185">Reference proteome</keyword>
<feature type="signal peptide" evidence="1">
    <location>
        <begin position="1"/>
        <end position="22"/>
    </location>
</feature>
<accession>A0ABV7CFH3</accession>
<name>A0ABV7CFH3_9GAMM</name>
<proteinExistence type="predicted"/>
<dbReference type="EMBL" id="JBHRSD010000002">
    <property type="protein sequence ID" value="MFC3031354.1"/>
    <property type="molecule type" value="Genomic_DNA"/>
</dbReference>
<organism evidence="2 3">
    <name type="scientific">Pseudoalteromonas fenneropenaei</name>
    <dbReference type="NCBI Taxonomy" id="1737459"/>
    <lineage>
        <taxon>Bacteria</taxon>
        <taxon>Pseudomonadati</taxon>
        <taxon>Pseudomonadota</taxon>
        <taxon>Gammaproteobacteria</taxon>
        <taxon>Alteromonadales</taxon>
        <taxon>Pseudoalteromonadaceae</taxon>
        <taxon>Pseudoalteromonas</taxon>
    </lineage>
</organism>
<gene>
    <name evidence="2" type="ORF">ACFOEE_02280</name>
</gene>